<reference evidence="2" key="1">
    <citation type="submission" date="2022-01" db="EMBL/GenBank/DDBJ databases">
        <authorList>
            <person name="King R."/>
        </authorList>
    </citation>
    <scope>NUCLEOTIDE SEQUENCE</scope>
</reference>
<evidence type="ECO:0008006" key="4">
    <source>
        <dbReference type="Google" id="ProtNLM"/>
    </source>
</evidence>
<dbReference type="Proteomes" id="UP001153620">
    <property type="component" value="Chromosome 4"/>
</dbReference>
<sequence>MKLLIQTVLIFLLAACSLEIDLKVLSMDKCYGNEKYLVIKKCEILDDNLFEVKAYLVSHVDSIIFKPRISKLDKNKKFREIFKNAPAIDWCKIADKNSRLPSNPLTAIAVMLVKSKFPELQKPCPWDPFPIEHGNLTIGYRVLAIIPNGIYKAVLIAENKEGENYADVAFTFEIY</sequence>
<dbReference type="AlphaFoldDB" id="A0A9N9S816"/>
<evidence type="ECO:0000313" key="3">
    <source>
        <dbReference type="Proteomes" id="UP001153620"/>
    </source>
</evidence>
<feature type="chain" id="PRO_5040245893" description="MD-2-related lipid-recognition domain-containing protein" evidence="1">
    <location>
        <begin position="18"/>
        <end position="175"/>
    </location>
</feature>
<protein>
    <recommendedName>
        <fullName evidence="4">MD-2-related lipid-recognition domain-containing protein</fullName>
    </recommendedName>
</protein>
<evidence type="ECO:0000313" key="2">
    <source>
        <dbReference type="EMBL" id="CAG9812074.1"/>
    </source>
</evidence>
<feature type="signal peptide" evidence="1">
    <location>
        <begin position="1"/>
        <end position="17"/>
    </location>
</feature>
<dbReference type="EMBL" id="OU895880">
    <property type="protein sequence ID" value="CAG9812074.1"/>
    <property type="molecule type" value="Genomic_DNA"/>
</dbReference>
<dbReference type="PROSITE" id="PS51257">
    <property type="entry name" value="PROKAR_LIPOPROTEIN"/>
    <property type="match status" value="1"/>
</dbReference>
<name>A0A9N9S816_9DIPT</name>
<accession>A0A9N9S816</accession>
<keyword evidence="3" id="KW-1185">Reference proteome</keyword>
<keyword evidence="1" id="KW-0732">Signal</keyword>
<organism evidence="2 3">
    <name type="scientific">Chironomus riparius</name>
    <dbReference type="NCBI Taxonomy" id="315576"/>
    <lineage>
        <taxon>Eukaryota</taxon>
        <taxon>Metazoa</taxon>
        <taxon>Ecdysozoa</taxon>
        <taxon>Arthropoda</taxon>
        <taxon>Hexapoda</taxon>
        <taxon>Insecta</taxon>
        <taxon>Pterygota</taxon>
        <taxon>Neoptera</taxon>
        <taxon>Endopterygota</taxon>
        <taxon>Diptera</taxon>
        <taxon>Nematocera</taxon>
        <taxon>Chironomoidea</taxon>
        <taxon>Chironomidae</taxon>
        <taxon>Chironominae</taxon>
        <taxon>Chironomus</taxon>
    </lineage>
</organism>
<gene>
    <name evidence="2" type="ORF">CHIRRI_LOCUS14879</name>
</gene>
<reference evidence="2" key="2">
    <citation type="submission" date="2022-10" db="EMBL/GenBank/DDBJ databases">
        <authorList>
            <consortium name="ENA_rothamsted_submissions"/>
            <consortium name="culmorum"/>
            <person name="King R."/>
        </authorList>
    </citation>
    <scope>NUCLEOTIDE SEQUENCE</scope>
</reference>
<proteinExistence type="predicted"/>
<evidence type="ECO:0000256" key="1">
    <source>
        <dbReference type="SAM" id="SignalP"/>
    </source>
</evidence>